<gene>
    <name evidence="4" type="ORF">ABE541_16895</name>
</gene>
<evidence type="ECO:0000259" key="3">
    <source>
        <dbReference type="Pfam" id="PF00535"/>
    </source>
</evidence>
<proteinExistence type="predicted"/>
<dbReference type="EMBL" id="JBDJNQ010000008">
    <property type="protein sequence ID" value="MEN5378942.1"/>
    <property type="molecule type" value="Genomic_DNA"/>
</dbReference>
<keyword evidence="1 4" id="KW-0328">Glycosyltransferase</keyword>
<dbReference type="CDD" id="cd00761">
    <property type="entry name" value="Glyco_tranf_GTA_type"/>
    <property type="match status" value="1"/>
</dbReference>
<evidence type="ECO:0000256" key="2">
    <source>
        <dbReference type="ARBA" id="ARBA00022679"/>
    </source>
</evidence>
<organism evidence="4 5">
    <name type="scientific">Sphingobacterium kitahiroshimense</name>
    <dbReference type="NCBI Taxonomy" id="470446"/>
    <lineage>
        <taxon>Bacteria</taxon>
        <taxon>Pseudomonadati</taxon>
        <taxon>Bacteroidota</taxon>
        <taxon>Sphingobacteriia</taxon>
        <taxon>Sphingobacteriales</taxon>
        <taxon>Sphingobacteriaceae</taxon>
        <taxon>Sphingobacterium</taxon>
    </lineage>
</organism>
<dbReference type="InterPro" id="IPR001173">
    <property type="entry name" value="Glyco_trans_2-like"/>
</dbReference>
<reference evidence="4 5" key="1">
    <citation type="submission" date="2024-04" db="EMBL/GenBank/DDBJ databases">
        <title>WGS of bacteria from Torrens River.</title>
        <authorList>
            <person name="Wyrsch E.R."/>
            <person name="Drigo B."/>
        </authorList>
    </citation>
    <scope>NUCLEOTIDE SEQUENCE [LARGE SCALE GENOMIC DNA]</scope>
    <source>
        <strain evidence="4 5">TWI391</strain>
    </source>
</reference>
<dbReference type="PANTHER" id="PTHR22916">
    <property type="entry name" value="GLYCOSYLTRANSFERASE"/>
    <property type="match status" value="1"/>
</dbReference>
<evidence type="ECO:0000313" key="4">
    <source>
        <dbReference type="EMBL" id="MEN5378942.1"/>
    </source>
</evidence>
<dbReference type="InterPro" id="IPR029044">
    <property type="entry name" value="Nucleotide-diphossugar_trans"/>
</dbReference>
<dbReference type="Pfam" id="PF00535">
    <property type="entry name" value="Glycos_transf_2"/>
    <property type="match status" value="1"/>
</dbReference>
<protein>
    <submittedName>
        <fullName evidence="4">Glycosyltransferase family 2 protein</fullName>
        <ecNumber evidence="4">2.4.-.-</ecNumber>
    </submittedName>
</protein>
<name>A0ABV0BWT4_9SPHI</name>
<dbReference type="PANTHER" id="PTHR22916:SF51">
    <property type="entry name" value="GLYCOSYLTRANSFERASE EPSH-RELATED"/>
    <property type="match status" value="1"/>
</dbReference>
<evidence type="ECO:0000256" key="1">
    <source>
        <dbReference type="ARBA" id="ARBA00022676"/>
    </source>
</evidence>
<accession>A0ABV0BWT4</accession>
<dbReference type="EC" id="2.4.-.-" evidence="4"/>
<sequence length="327" mass="38356">MEYAVSIIVPIYKVENLVERCARFLFEQTLMAVEYIFIDDCGGDQSTQLIKKVLQSYPHREAHVRFLQNEQNSGSAKSRNIGLASARGRYIAFCDGDDWLEQHALEKMFVFASGEDHDVIWTDFYFDYVDSAVLRKQEVHPSPETCIRALLTENMHGALWNKLYKRSLFERYAIRFTDGADLWEDLCLNIQFFHHAASLAYLPTAFYHYEQSADQSISRTLNEKGLRDMTCNVAVITDFLQAQAGEQYAQELLILKLAAKQTLLFSHDMNSFKQWRNRYPESNSAIFRFRALPLHLRFLGWCSTRRLWVLIRIWLVLKQINRRRNKL</sequence>
<dbReference type="RefSeq" id="WP_346581805.1">
    <property type="nucleotide sequence ID" value="NZ_JBDJLH010000011.1"/>
</dbReference>
<dbReference type="SUPFAM" id="SSF53448">
    <property type="entry name" value="Nucleotide-diphospho-sugar transferases"/>
    <property type="match status" value="1"/>
</dbReference>
<dbReference type="GO" id="GO:0016757">
    <property type="term" value="F:glycosyltransferase activity"/>
    <property type="evidence" value="ECO:0007669"/>
    <property type="project" value="UniProtKB-KW"/>
</dbReference>
<keyword evidence="2 4" id="KW-0808">Transferase</keyword>
<comment type="caution">
    <text evidence="4">The sequence shown here is derived from an EMBL/GenBank/DDBJ whole genome shotgun (WGS) entry which is preliminary data.</text>
</comment>
<feature type="domain" description="Glycosyltransferase 2-like" evidence="3">
    <location>
        <begin position="6"/>
        <end position="172"/>
    </location>
</feature>
<dbReference type="Gene3D" id="3.90.550.10">
    <property type="entry name" value="Spore Coat Polysaccharide Biosynthesis Protein SpsA, Chain A"/>
    <property type="match status" value="1"/>
</dbReference>
<evidence type="ECO:0000313" key="5">
    <source>
        <dbReference type="Proteomes" id="UP001409291"/>
    </source>
</evidence>
<keyword evidence="5" id="KW-1185">Reference proteome</keyword>
<dbReference type="Proteomes" id="UP001409291">
    <property type="component" value="Unassembled WGS sequence"/>
</dbReference>